<dbReference type="EMBL" id="JBHUOM010000016">
    <property type="protein sequence ID" value="MFD2935429.1"/>
    <property type="molecule type" value="Genomic_DNA"/>
</dbReference>
<organism evidence="1 2">
    <name type="scientific">Spirosoma flavum</name>
    <dbReference type="NCBI Taxonomy" id="2048557"/>
    <lineage>
        <taxon>Bacteria</taxon>
        <taxon>Pseudomonadati</taxon>
        <taxon>Bacteroidota</taxon>
        <taxon>Cytophagia</taxon>
        <taxon>Cytophagales</taxon>
        <taxon>Cytophagaceae</taxon>
        <taxon>Spirosoma</taxon>
    </lineage>
</organism>
<dbReference type="Proteomes" id="UP001597512">
    <property type="component" value="Unassembled WGS sequence"/>
</dbReference>
<accession>A0ABW6ALA6</accession>
<name>A0ABW6ALA6_9BACT</name>
<gene>
    <name evidence="1" type="ORF">ACFS25_16725</name>
</gene>
<proteinExistence type="predicted"/>
<keyword evidence="2" id="KW-1185">Reference proteome</keyword>
<sequence>MSSFQLTAPDGGNTVLRSVPLIKQGEEDFKPVLCGGHKLIARGPATHGVSFLTKYLLMRSYRDASVLFVDWEYSFGHASTNFLAMWNNRVMPFQEIEYGAVFSEPFVSVGIKWATLPLDLIDDERRIVNFLINLLERIAQLPPSKNTKVLILERFWFAALGQSVLWESLNYLLKAGCKLGLEIWLLCPVDIYDITRDSDALQRLQRSLTHIPNLFLFDQSNLNRRNIRAEEFWQLSSSEYDILTTVGKNLSPALMPYKEVFFKRHIDSEPLAIVYGIKATQQKADLLLTFSRQ</sequence>
<comment type="caution">
    <text evidence="1">The sequence shown here is derived from an EMBL/GenBank/DDBJ whole genome shotgun (WGS) entry which is preliminary data.</text>
</comment>
<reference evidence="2" key="1">
    <citation type="journal article" date="2019" name="Int. J. Syst. Evol. Microbiol.">
        <title>The Global Catalogue of Microorganisms (GCM) 10K type strain sequencing project: providing services to taxonomists for standard genome sequencing and annotation.</title>
        <authorList>
            <consortium name="The Broad Institute Genomics Platform"/>
            <consortium name="The Broad Institute Genome Sequencing Center for Infectious Disease"/>
            <person name="Wu L."/>
            <person name="Ma J."/>
        </authorList>
    </citation>
    <scope>NUCLEOTIDE SEQUENCE [LARGE SCALE GENOMIC DNA]</scope>
    <source>
        <strain evidence="2">KCTC 52490</strain>
    </source>
</reference>
<evidence type="ECO:0008006" key="3">
    <source>
        <dbReference type="Google" id="ProtNLM"/>
    </source>
</evidence>
<evidence type="ECO:0000313" key="2">
    <source>
        <dbReference type="Proteomes" id="UP001597512"/>
    </source>
</evidence>
<dbReference type="RefSeq" id="WP_381503347.1">
    <property type="nucleotide sequence ID" value="NZ_JBHUOM010000016.1"/>
</dbReference>
<evidence type="ECO:0000313" key="1">
    <source>
        <dbReference type="EMBL" id="MFD2935429.1"/>
    </source>
</evidence>
<protein>
    <recommendedName>
        <fullName evidence="3">Recombinase RecA</fullName>
    </recommendedName>
</protein>